<dbReference type="Gene3D" id="3.30.70.2740">
    <property type="match status" value="1"/>
</dbReference>
<proteinExistence type="inferred from homology"/>
<comment type="caution">
    <text evidence="9">The sequence shown here is derived from an EMBL/GenBank/DDBJ whole genome shotgun (WGS) entry which is preliminary data.</text>
</comment>
<dbReference type="InterPro" id="IPR006094">
    <property type="entry name" value="Oxid_FAD_bind_N"/>
</dbReference>
<organism evidence="9 10">
    <name type="scientific">Candidatus Colwellbacteria bacterium RIFCSPLOWO2_02_FULL_45_11</name>
    <dbReference type="NCBI Taxonomy" id="1797692"/>
    <lineage>
        <taxon>Bacteria</taxon>
        <taxon>Candidatus Colwelliibacteriota</taxon>
    </lineage>
</organism>
<dbReference type="Gene3D" id="1.10.45.10">
    <property type="entry name" value="Vanillyl-alcohol Oxidase, Chain A, domain 4"/>
    <property type="match status" value="1"/>
</dbReference>
<dbReference type="PANTHER" id="PTHR11748:SF111">
    <property type="entry name" value="D-LACTATE DEHYDROGENASE, MITOCHONDRIAL-RELATED"/>
    <property type="match status" value="1"/>
</dbReference>
<dbReference type="PROSITE" id="PS51387">
    <property type="entry name" value="FAD_PCMH"/>
    <property type="match status" value="1"/>
</dbReference>
<dbReference type="InterPro" id="IPR016164">
    <property type="entry name" value="FAD-linked_Oxase-like_C"/>
</dbReference>
<evidence type="ECO:0000256" key="6">
    <source>
        <dbReference type="ARBA" id="ARBA00023002"/>
    </source>
</evidence>
<dbReference type="AlphaFoldDB" id="A0A1G1ZA99"/>
<dbReference type="InterPro" id="IPR036318">
    <property type="entry name" value="FAD-bd_PCMH-like_sf"/>
</dbReference>
<dbReference type="EC" id="1.1.2.4" evidence="7"/>
<dbReference type="InterPro" id="IPR016166">
    <property type="entry name" value="FAD-bd_PCMH"/>
</dbReference>
<sequence length="554" mass="62956">MDLTQELKKRIKGEVLDDEKTLTKYSTDASLFRIKPRVVVFPVDVDDIKAIVKFVAENKSEDPSLSLTVRSGGTDMSGGTLTESIVIDVNRHLNQIKEVGDTYAVVEPGMYYRDFEKETLRKNLIMPSYPASREICTVGGMVANNAGGEKTLTYGKTEDYVDQVKMVLCDGNEYLFKPLDKEGLSQKMKLGTVEGKVYRKLFELVDKNYEAIKSAKPNISKNSAGYFLWNVWDKDNQLFDIPKVIVGSQGTFGVITEITFKLIHPKKHSTLLVIFLKDLKNLGRVVEKVLKHNPESFESYDDHTLKIALRYLPDMIKLLGAKSLVSLGIQFLPEFWMAVTGGVPKLFLEAEFTGDTEEEIYRKAYAAQKDLQEFGLKTRVTKGETQMEADKEEKKYWTVRRESFNLLRHHAHGRRTAPFIDDIVVRPEKLPEFLPKLDDVMDDYDLIYTIAGHVGNGNFHIIPLMKLNDPKTGKIISELSYKVYDLVIEFGGSITGEHNDGLIRSPFLKQMYGDKIYGFFEETKRIFDPDNIFNPGKKVNSDFSYALAHLAIES</sequence>
<keyword evidence="6" id="KW-0560">Oxidoreductase</keyword>
<dbReference type="InterPro" id="IPR016169">
    <property type="entry name" value="FAD-bd_PCMH_sub2"/>
</dbReference>
<evidence type="ECO:0000256" key="7">
    <source>
        <dbReference type="ARBA" id="ARBA00038897"/>
    </source>
</evidence>
<evidence type="ECO:0000256" key="4">
    <source>
        <dbReference type="ARBA" id="ARBA00022827"/>
    </source>
</evidence>
<keyword evidence="3" id="KW-0285">Flavoprotein</keyword>
<comment type="similarity">
    <text evidence="2">Belongs to the FAD-binding oxidoreductase/transferase type 4 family.</text>
</comment>
<dbReference type="InterPro" id="IPR004113">
    <property type="entry name" value="FAD-bd_oxidored_4_C"/>
</dbReference>
<evidence type="ECO:0000313" key="10">
    <source>
        <dbReference type="Proteomes" id="UP000176544"/>
    </source>
</evidence>
<dbReference type="EMBL" id="MHJA01000006">
    <property type="protein sequence ID" value="OGY61572.1"/>
    <property type="molecule type" value="Genomic_DNA"/>
</dbReference>
<dbReference type="Pfam" id="PF02913">
    <property type="entry name" value="FAD-oxidase_C"/>
    <property type="match status" value="1"/>
</dbReference>
<evidence type="ECO:0000313" key="9">
    <source>
        <dbReference type="EMBL" id="OGY61572.1"/>
    </source>
</evidence>
<dbReference type="Gene3D" id="3.30.465.10">
    <property type="match status" value="2"/>
</dbReference>
<evidence type="ECO:0000256" key="2">
    <source>
        <dbReference type="ARBA" id="ARBA00008000"/>
    </source>
</evidence>
<keyword evidence="5" id="KW-0809">Transit peptide</keyword>
<dbReference type="Proteomes" id="UP000176544">
    <property type="component" value="Unassembled WGS sequence"/>
</dbReference>
<comment type="cofactor">
    <cofactor evidence="1">
        <name>FAD</name>
        <dbReference type="ChEBI" id="CHEBI:57692"/>
    </cofactor>
</comment>
<dbReference type="GO" id="GO:0071949">
    <property type="term" value="F:FAD binding"/>
    <property type="evidence" value="ECO:0007669"/>
    <property type="project" value="InterPro"/>
</dbReference>
<protein>
    <recommendedName>
        <fullName evidence="7">D-lactate dehydrogenase (cytochrome)</fullName>
        <ecNumber evidence="7">1.1.2.4</ecNumber>
    </recommendedName>
</protein>
<name>A0A1G1ZA99_9BACT</name>
<evidence type="ECO:0000256" key="3">
    <source>
        <dbReference type="ARBA" id="ARBA00022630"/>
    </source>
</evidence>
<gene>
    <name evidence="9" type="ORF">A3I33_00425</name>
</gene>
<feature type="domain" description="FAD-binding PCMH-type" evidence="8">
    <location>
        <begin position="32"/>
        <end position="265"/>
    </location>
</feature>
<dbReference type="InterPro" id="IPR016171">
    <property type="entry name" value="Vanillyl_alc_oxidase_C-sub2"/>
</dbReference>
<dbReference type="STRING" id="1797692.A3I33_00425"/>
<dbReference type="GO" id="GO:0004458">
    <property type="term" value="F:D-lactate dehydrogenase (cytochrome) activity"/>
    <property type="evidence" value="ECO:0007669"/>
    <property type="project" value="UniProtKB-EC"/>
</dbReference>
<dbReference type="PANTHER" id="PTHR11748">
    <property type="entry name" value="D-LACTATE DEHYDROGENASE"/>
    <property type="match status" value="1"/>
</dbReference>
<dbReference type="SUPFAM" id="SSF55103">
    <property type="entry name" value="FAD-linked oxidases, C-terminal domain"/>
    <property type="match status" value="1"/>
</dbReference>
<evidence type="ECO:0000259" key="8">
    <source>
        <dbReference type="PROSITE" id="PS51387"/>
    </source>
</evidence>
<evidence type="ECO:0000256" key="5">
    <source>
        <dbReference type="ARBA" id="ARBA00022946"/>
    </source>
</evidence>
<keyword evidence="4" id="KW-0274">FAD</keyword>
<reference evidence="9 10" key="1">
    <citation type="journal article" date="2016" name="Nat. Commun.">
        <title>Thousands of microbial genomes shed light on interconnected biogeochemical processes in an aquifer system.</title>
        <authorList>
            <person name="Anantharaman K."/>
            <person name="Brown C.T."/>
            <person name="Hug L.A."/>
            <person name="Sharon I."/>
            <person name="Castelle C.J."/>
            <person name="Probst A.J."/>
            <person name="Thomas B.C."/>
            <person name="Singh A."/>
            <person name="Wilkins M.J."/>
            <person name="Karaoz U."/>
            <person name="Brodie E.L."/>
            <person name="Williams K.H."/>
            <person name="Hubbard S.S."/>
            <person name="Banfield J.F."/>
        </authorList>
    </citation>
    <scope>NUCLEOTIDE SEQUENCE [LARGE SCALE GENOMIC DNA]</scope>
</reference>
<dbReference type="GO" id="GO:0008720">
    <property type="term" value="F:D-lactate dehydrogenase (NAD+) activity"/>
    <property type="evidence" value="ECO:0007669"/>
    <property type="project" value="TreeGrafter"/>
</dbReference>
<dbReference type="Pfam" id="PF01565">
    <property type="entry name" value="FAD_binding_4"/>
    <property type="match status" value="1"/>
</dbReference>
<dbReference type="GO" id="GO:1903457">
    <property type="term" value="P:lactate catabolic process"/>
    <property type="evidence" value="ECO:0007669"/>
    <property type="project" value="TreeGrafter"/>
</dbReference>
<accession>A0A1G1ZA99</accession>
<evidence type="ECO:0000256" key="1">
    <source>
        <dbReference type="ARBA" id="ARBA00001974"/>
    </source>
</evidence>
<dbReference type="SUPFAM" id="SSF56176">
    <property type="entry name" value="FAD-binding/transporter-associated domain-like"/>
    <property type="match status" value="1"/>
</dbReference>